<dbReference type="HOGENOM" id="CLU_3105379_0_0_6"/>
<evidence type="ECO:0000313" key="3">
    <source>
        <dbReference type="Proteomes" id="UP000008851"/>
    </source>
</evidence>
<feature type="region of interest" description="Disordered" evidence="1">
    <location>
        <begin position="14"/>
        <end position="51"/>
    </location>
</feature>
<organism evidence="2 3">
    <name type="scientific">Xanthomonas oryzae pv. oryzicola (strain BLS256)</name>
    <dbReference type="NCBI Taxonomy" id="383407"/>
    <lineage>
        <taxon>Bacteria</taxon>
        <taxon>Pseudomonadati</taxon>
        <taxon>Pseudomonadota</taxon>
        <taxon>Gammaproteobacteria</taxon>
        <taxon>Lysobacterales</taxon>
        <taxon>Lysobacteraceae</taxon>
        <taxon>Xanthomonas</taxon>
    </lineage>
</organism>
<reference evidence="2 3" key="1">
    <citation type="journal article" date="2011" name="J. Bacteriol.">
        <title>Two new complete genome sequences offer insight into host and tissue specificity of plant pathogenic Xanthomonas spp.</title>
        <authorList>
            <person name="Bogdanove A.J."/>
            <person name="Koebnik R."/>
            <person name="Lu H."/>
            <person name="Furutani A."/>
            <person name="Angiuoli S.V."/>
            <person name="Patil P.B."/>
            <person name="Van Sluys M.A."/>
            <person name="Ryan R.P."/>
            <person name="Meyer D.F."/>
            <person name="Han S.W."/>
            <person name="Aparna G."/>
            <person name="Rajaram M."/>
            <person name="Delcher A.L."/>
            <person name="Phillippy A.M."/>
            <person name="Puiu D."/>
            <person name="Schatz M.C."/>
            <person name="Shumway M."/>
            <person name="Sommer D.D."/>
            <person name="Trapnell C."/>
            <person name="Benahmed F."/>
            <person name="Dimitrov G."/>
            <person name="Madupu R."/>
            <person name="Radune D."/>
            <person name="Sullivan S."/>
            <person name="Jha G."/>
            <person name="Ishihara H."/>
            <person name="Lee S.W."/>
            <person name="Pandey A."/>
            <person name="Sharma V."/>
            <person name="Sriariyanun M."/>
            <person name="Szurek B."/>
            <person name="Vera-Cruz C.M."/>
            <person name="Dorman K.S."/>
            <person name="Ronald P.C."/>
            <person name="Verdier V."/>
            <person name="Dow J.M."/>
            <person name="Sonti R.V."/>
            <person name="Tsuge S."/>
            <person name="Brendel V.P."/>
            <person name="Rabinowicz P.D."/>
            <person name="Leach J.E."/>
            <person name="White F.F."/>
            <person name="Salzberg S.L."/>
        </authorList>
    </citation>
    <scope>NUCLEOTIDE SEQUENCE [LARGE SCALE GENOMIC DNA]</scope>
    <source>
        <strain evidence="2 3">BLS256</strain>
    </source>
</reference>
<evidence type="ECO:0000313" key="2">
    <source>
        <dbReference type="EMBL" id="AEQ98494.1"/>
    </source>
</evidence>
<dbReference type="AlphaFoldDB" id="G7TAA5"/>
<dbReference type="KEGG" id="xor:XOC_4428"/>
<sequence>MWNDRFAKRASRLSGFMRISRSPTTMEHTTQGRRGQQGRLGASIASEEVTR</sequence>
<dbReference type="EMBL" id="CP003057">
    <property type="protein sequence ID" value="AEQ98494.1"/>
    <property type="molecule type" value="Genomic_DNA"/>
</dbReference>
<name>G7TAA5_XANOB</name>
<dbReference type="Proteomes" id="UP000008851">
    <property type="component" value="Chromosome"/>
</dbReference>
<gene>
    <name evidence="2" type="ORF">XOC_4428</name>
</gene>
<proteinExistence type="predicted"/>
<accession>G7TAA5</accession>
<evidence type="ECO:0000256" key="1">
    <source>
        <dbReference type="SAM" id="MobiDB-lite"/>
    </source>
</evidence>
<protein>
    <submittedName>
        <fullName evidence="2">Uncharacterized protein</fullName>
    </submittedName>
</protein>